<keyword evidence="2" id="KW-1185">Reference proteome</keyword>
<sequence>MRKAPWLLSHVCRRWRAVAILTPMLWRFLTVSLKGSRERRDGVLQLMTLFLDRSSPCPISLDIRRGYGSALDCTTLAILEILMNTSDRWEALRIIAKGIFIQRFSPTRSRLPRLRHLELTRYETFQSDISPAHIDAFADAPRLHHVIFSNDQPLSVLLPWRQLTEFHTSYDELDTILKSLRDLVNVVTLKLDQFDGSCVTEQPPVHLPRLHILSLISKNEEDGWAGDIFDYLCLPALASLTIECNTIDVYPHITSLVSRSACALESLTLWISGALHDTFLAALLENTPQLTHLSLRGGRVGDGVFEQLTNANTALVPRLASLTLYVLFTQASLASLVAARFGPAGALTQVHLPALKFADMEPVLRSRLRPLYRQGLIVKVMP</sequence>
<dbReference type="SUPFAM" id="SSF52047">
    <property type="entry name" value="RNI-like"/>
    <property type="match status" value="1"/>
</dbReference>
<evidence type="ECO:0000313" key="2">
    <source>
        <dbReference type="Proteomes" id="UP001221757"/>
    </source>
</evidence>
<dbReference type="InterPro" id="IPR032675">
    <property type="entry name" value="LRR_dom_sf"/>
</dbReference>
<reference evidence="1" key="1">
    <citation type="submission" date="2023-03" db="EMBL/GenBank/DDBJ databases">
        <title>Massive genome expansion in bonnet fungi (Mycena s.s.) driven by repeated elements and novel gene families across ecological guilds.</title>
        <authorList>
            <consortium name="Lawrence Berkeley National Laboratory"/>
            <person name="Harder C.B."/>
            <person name="Miyauchi S."/>
            <person name="Viragh M."/>
            <person name="Kuo A."/>
            <person name="Thoen E."/>
            <person name="Andreopoulos B."/>
            <person name="Lu D."/>
            <person name="Skrede I."/>
            <person name="Drula E."/>
            <person name="Henrissat B."/>
            <person name="Morin E."/>
            <person name="Kohler A."/>
            <person name="Barry K."/>
            <person name="LaButti K."/>
            <person name="Morin E."/>
            <person name="Salamov A."/>
            <person name="Lipzen A."/>
            <person name="Mereny Z."/>
            <person name="Hegedus B."/>
            <person name="Baldrian P."/>
            <person name="Stursova M."/>
            <person name="Weitz H."/>
            <person name="Taylor A."/>
            <person name="Grigoriev I.V."/>
            <person name="Nagy L.G."/>
            <person name="Martin F."/>
            <person name="Kauserud H."/>
        </authorList>
    </citation>
    <scope>NUCLEOTIDE SEQUENCE</scope>
    <source>
        <strain evidence="1">CBHHK067</strain>
    </source>
</reference>
<comment type="caution">
    <text evidence="1">The sequence shown here is derived from an EMBL/GenBank/DDBJ whole genome shotgun (WGS) entry which is preliminary data.</text>
</comment>
<organism evidence="1 2">
    <name type="scientific">Mycena rosella</name>
    <name type="common">Pink bonnet</name>
    <name type="synonym">Agaricus rosellus</name>
    <dbReference type="NCBI Taxonomy" id="1033263"/>
    <lineage>
        <taxon>Eukaryota</taxon>
        <taxon>Fungi</taxon>
        <taxon>Dikarya</taxon>
        <taxon>Basidiomycota</taxon>
        <taxon>Agaricomycotina</taxon>
        <taxon>Agaricomycetes</taxon>
        <taxon>Agaricomycetidae</taxon>
        <taxon>Agaricales</taxon>
        <taxon>Marasmiineae</taxon>
        <taxon>Mycenaceae</taxon>
        <taxon>Mycena</taxon>
    </lineage>
</organism>
<protein>
    <recommendedName>
        <fullName evidence="3">F-box domain-containing protein</fullName>
    </recommendedName>
</protein>
<dbReference type="Proteomes" id="UP001221757">
    <property type="component" value="Unassembled WGS sequence"/>
</dbReference>
<evidence type="ECO:0008006" key="3">
    <source>
        <dbReference type="Google" id="ProtNLM"/>
    </source>
</evidence>
<proteinExistence type="predicted"/>
<accession>A0AAD7DE73</accession>
<gene>
    <name evidence="1" type="ORF">B0H17DRAFT_1202242</name>
</gene>
<dbReference type="Gene3D" id="3.80.10.10">
    <property type="entry name" value="Ribonuclease Inhibitor"/>
    <property type="match status" value="1"/>
</dbReference>
<evidence type="ECO:0000313" key="1">
    <source>
        <dbReference type="EMBL" id="KAJ7689606.1"/>
    </source>
</evidence>
<dbReference type="AlphaFoldDB" id="A0AAD7DE73"/>
<name>A0AAD7DE73_MYCRO</name>
<dbReference type="EMBL" id="JARKIE010000071">
    <property type="protein sequence ID" value="KAJ7689606.1"/>
    <property type="molecule type" value="Genomic_DNA"/>
</dbReference>